<protein>
    <submittedName>
        <fullName evidence="2">Uncharacterized protein</fullName>
    </submittedName>
</protein>
<feature type="transmembrane region" description="Helical" evidence="1">
    <location>
        <begin position="442"/>
        <end position="469"/>
    </location>
</feature>
<dbReference type="PANTHER" id="PTHR31170">
    <property type="entry name" value="BNAC04G53230D PROTEIN"/>
    <property type="match status" value="1"/>
</dbReference>
<reference evidence="2" key="1">
    <citation type="submission" date="2015-10" db="EMBL/GenBank/DDBJ databases">
        <authorList>
            <person name="Martinez-Garcia P.J."/>
            <person name="Crepeau M.W."/>
            <person name="Puiu D."/>
            <person name="Gonzalez-Ibeas D."/>
            <person name="Whalen J."/>
            <person name="Stevens K."/>
            <person name="Paul R."/>
            <person name="Butterfield T."/>
            <person name="Britton M."/>
            <person name="Reagan R."/>
            <person name="Chakraborty S."/>
            <person name="Walawage S.L."/>
            <person name="Vasquez-Gross H.A."/>
            <person name="Cardeno C."/>
            <person name="Famula R."/>
            <person name="Pratt K."/>
            <person name="Kuruganti S."/>
            <person name="Aradhya M.K."/>
            <person name="Leslie C.A."/>
            <person name="Dandekar A.M."/>
            <person name="Salzberg S.L."/>
            <person name="Wegrzyn J.L."/>
            <person name="Langley C.H."/>
            <person name="Neale D.B."/>
        </authorList>
    </citation>
    <scope>NUCLEOTIDE SEQUENCE</scope>
    <source>
        <tissue evidence="2">Leaves</tissue>
    </source>
</reference>
<organism evidence="2 3">
    <name type="scientific">Juglans regia</name>
    <name type="common">English walnut</name>
    <dbReference type="NCBI Taxonomy" id="51240"/>
    <lineage>
        <taxon>Eukaryota</taxon>
        <taxon>Viridiplantae</taxon>
        <taxon>Streptophyta</taxon>
        <taxon>Embryophyta</taxon>
        <taxon>Tracheophyta</taxon>
        <taxon>Spermatophyta</taxon>
        <taxon>Magnoliopsida</taxon>
        <taxon>eudicotyledons</taxon>
        <taxon>Gunneridae</taxon>
        <taxon>Pentapetalae</taxon>
        <taxon>rosids</taxon>
        <taxon>fabids</taxon>
        <taxon>Fagales</taxon>
        <taxon>Juglandaceae</taxon>
        <taxon>Juglans</taxon>
    </lineage>
</organism>
<dbReference type="Pfam" id="PF03140">
    <property type="entry name" value="DUF247"/>
    <property type="match status" value="1"/>
</dbReference>
<evidence type="ECO:0000256" key="1">
    <source>
        <dbReference type="SAM" id="Phobius"/>
    </source>
</evidence>
<accession>A0A834D115</accession>
<proteinExistence type="predicted"/>
<evidence type="ECO:0000313" key="3">
    <source>
        <dbReference type="Proteomes" id="UP000619265"/>
    </source>
</evidence>
<comment type="caution">
    <text evidence="2">The sequence shown here is derived from an EMBL/GenBank/DDBJ whole genome shotgun (WGS) entry which is preliminary data.</text>
</comment>
<dbReference type="EMBL" id="LIHL02000004">
    <property type="protein sequence ID" value="KAF5473605.1"/>
    <property type="molecule type" value="Genomic_DNA"/>
</dbReference>
<keyword evidence="1" id="KW-0812">Transmembrane</keyword>
<dbReference type="InterPro" id="IPR004158">
    <property type="entry name" value="DUF247_pln"/>
</dbReference>
<evidence type="ECO:0000313" key="2">
    <source>
        <dbReference type="EMBL" id="KAF5473605.1"/>
    </source>
</evidence>
<name>A0A834D115_JUGRE</name>
<dbReference type="Gramene" id="Jr04_22060_p1">
    <property type="protein sequence ID" value="cds.Jr04_22060_p1"/>
    <property type="gene ID" value="Jr04_22060"/>
</dbReference>
<feature type="non-terminal residue" evidence="2">
    <location>
        <position position="1"/>
    </location>
</feature>
<keyword evidence="1" id="KW-1133">Transmembrane helix</keyword>
<keyword evidence="1" id="KW-0472">Membrane</keyword>
<dbReference type="Proteomes" id="UP000619265">
    <property type="component" value="Unassembled WGS sequence"/>
</dbReference>
<sequence>GRPQTSFSLFRKPLTSFDFGLQMATDSDEREAGCSHVVTIWEVNKERLDKMEKMISQTIPRLLSTAAGRRTCSIFRVPQSFIEINGNWYQPRIVSIGPYHRGKPHLQMIEEHKWRYLHSLLSRTKPMGITLEDYLKSIHSVEKDARECYSEAIHLSTDEFLEMMVLDGCFIIELFRKVNDPVLFGPDDPLATMTWILAFFYRDFLRLENQIPFLVLEKLFEISKTSVQDSGLPLSLLAMRFFNNIIQRPDQVIEKCHGFKGLHLLELVRSSFIPSDQELPPHGGCTPTHIIHSVSKLRRSGIQLNPSKTESSFLVVKFRRGVIEMPSITIDDFMSSFLVNCVAFEQCYNSYSKYVTTYVTLLDCLVNSQKDVEYLCDRNIIENYFGTEGEVAHFINNMGKDVAFDFDRCYLSNLFNDVNEYYQSSWHVQWASFKYTYFDTPWSGISALAAFVLLLLTLAQTFFTIYPYVHPRVP</sequence>
<dbReference type="PANTHER" id="PTHR31170:SF21">
    <property type="match status" value="1"/>
</dbReference>
<dbReference type="AlphaFoldDB" id="A0A834D115"/>
<reference evidence="2" key="2">
    <citation type="submission" date="2020-03" db="EMBL/GenBank/DDBJ databases">
        <title>Walnut 2.0.</title>
        <authorList>
            <person name="Marrano A."/>
            <person name="Britton M."/>
            <person name="Zimin A.V."/>
            <person name="Zaini P.A."/>
            <person name="Workman R."/>
            <person name="Puiu D."/>
            <person name="Bianco L."/>
            <person name="Allen B.J."/>
            <person name="Troggio M."/>
            <person name="Leslie C.A."/>
            <person name="Timp W."/>
            <person name="Dendekar A."/>
            <person name="Salzberg S.L."/>
            <person name="Neale D.B."/>
        </authorList>
    </citation>
    <scope>NUCLEOTIDE SEQUENCE</scope>
    <source>
        <tissue evidence="2">Leaves</tissue>
    </source>
</reference>
<gene>
    <name evidence="2" type="ORF">F2P56_010205</name>
</gene>